<feature type="region of interest" description="Disordered" evidence="1">
    <location>
        <begin position="1"/>
        <end position="28"/>
    </location>
</feature>
<evidence type="ECO:0000313" key="4">
    <source>
        <dbReference type="Proteomes" id="UP000050794"/>
    </source>
</evidence>
<keyword evidence="2" id="KW-0472">Membrane</keyword>
<accession>A0A183TVT4</accession>
<reference evidence="5" key="1">
    <citation type="submission" date="2016-06" db="UniProtKB">
        <authorList>
            <consortium name="WormBaseParasite"/>
        </authorList>
    </citation>
    <scope>IDENTIFICATION</scope>
</reference>
<feature type="transmembrane region" description="Helical" evidence="2">
    <location>
        <begin position="32"/>
        <end position="50"/>
    </location>
</feature>
<sequence length="76" mass="8630">MIRHRRSDASDDGFVRDVNSKSTRQRPERDRAIVVLSAALAGAIDFYIMIRRCLLLQLLLIATVIVLRDPPIDRGL</sequence>
<keyword evidence="2" id="KW-0812">Transmembrane</keyword>
<organism evidence="4 5">
    <name type="scientific">Toxocara canis</name>
    <name type="common">Canine roundworm</name>
    <dbReference type="NCBI Taxonomy" id="6265"/>
    <lineage>
        <taxon>Eukaryota</taxon>
        <taxon>Metazoa</taxon>
        <taxon>Ecdysozoa</taxon>
        <taxon>Nematoda</taxon>
        <taxon>Chromadorea</taxon>
        <taxon>Rhabditida</taxon>
        <taxon>Spirurina</taxon>
        <taxon>Ascaridomorpha</taxon>
        <taxon>Ascaridoidea</taxon>
        <taxon>Toxocaridae</taxon>
        <taxon>Toxocara</taxon>
    </lineage>
</organism>
<feature type="compositionally biased region" description="Basic and acidic residues" evidence="1">
    <location>
        <begin position="7"/>
        <end position="28"/>
    </location>
</feature>
<evidence type="ECO:0000313" key="3">
    <source>
        <dbReference type="EMBL" id="VDM24088.1"/>
    </source>
</evidence>
<protein>
    <submittedName>
        <fullName evidence="3 5">Uncharacterized protein</fullName>
    </submittedName>
</protein>
<name>A0A183TVT4_TOXCA</name>
<keyword evidence="2" id="KW-1133">Transmembrane helix</keyword>
<evidence type="ECO:0000256" key="1">
    <source>
        <dbReference type="SAM" id="MobiDB-lite"/>
    </source>
</evidence>
<dbReference type="WBParaSite" id="TCNE_0000035301-mRNA-1">
    <property type="protein sequence ID" value="TCNE_0000035301-mRNA-1"/>
    <property type="gene ID" value="TCNE_0000035301"/>
</dbReference>
<gene>
    <name evidence="3" type="ORF">TCNE_LOCUS354</name>
</gene>
<dbReference type="EMBL" id="UYWY01000153">
    <property type="protein sequence ID" value="VDM24088.1"/>
    <property type="molecule type" value="Genomic_DNA"/>
</dbReference>
<dbReference type="AlphaFoldDB" id="A0A183TVT4"/>
<keyword evidence="4" id="KW-1185">Reference proteome</keyword>
<reference evidence="3 4" key="2">
    <citation type="submission" date="2018-11" db="EMBL/GenBank/DDBJ databases">
        <authorList>
            <consortium name="Pathogen Informatics"/>
        </authorList>
    </citation>
    <scope>NUCLEOTIDE SEQUENCE [LARGE SCALE GENOMIC DNA]</scope>
</reference>
<evidence type="ECO:0000313" key="5">
    <source>
        <dbReference type="WBParaSite" id="TCNE_0000035301-mRNA-1"/>
    </source>
</evidence>
<evidence type="ECO:0000256" key="2">
    <source>
        <dbReference type="SAM" id="Phobius"/>
    </source>
</evidence>
<dbReference type="Proteomes" id="UP000050794">
    <property type="component" value="Unassembled WGS sequence"/>
</dbReference>
<proteinExistence type="predicted"/>